<feature type="transmembrane region" description="Helical" evidence="2">
    <location>
        <begin position="410"/>
        <end position="432"/>
    </location>
</feature>
<organism evidence="4 5">
    <name type="scientific">Streptomyces qinzhouensis</name>
    <dbReference type="NCBI Taxonomy" id="2599401"/>
    <lineage>
        <taxon>Bacteria</taxon>
        <taxon>Bacillati</taxon>
        <taxon>Actinomycetota</taxon>
        <taxon>Actinomycetes</taxon>
        <taxon>Kitasatosporales</taxon>
        <taxon>Streptomycetaceae</taxon>
        <taxon>Streptomyces</taxon>
    </lineage>
</organism>
<reference evidence="4 5" key="1">
    <citation type="submission" date="2019-07" db="EMBL/GenBank/DDBJ databases">
        <authorList>
            <person name="Zhu P."/>
        </authorList>
    </citation>
    <scope>NUCLEOTIDE SEQUENCE [LARGE SCALE GENOMIC DNA]</scope>
    <source>
        <strain evidence="4 5">SSL-25</strain>
    </source>
</reference>
<evidence type="ECO:0000313" key="4">
    <source>
        <dbReference type="EMBL" id="QDY78801.1"/>
    </source>
</evidence>
<evidence type="ECO:0000313" key="5">
    <source>
        <dbReference type="Proteomes" id="UP000320580"/>
    </source>
</evidence>
<dbReference type="RefSeq" id="WP_146482117.1">
    <property type="nucleotide sequence ID" value="NZ_CP042266.1"/>
</dbReference>
<sequence length="444" mass="45835">MTTSTGTDPGARSRSARFVLRSAALLLCAAAPAALPVPAAADTPADRSARSSEAYEPARDARPVTGATTGEGPLLPPGTYTDSIAAGERKTYRIRLDGTSNAYVSAVLAPPPGTRVGASEGIRISLKSPVGVLCSDSTDITFDGSVARPVADYATRRIGPGRECQKAGVYEYTVEGIGTGTAGEESGAWDRPTELRFMLEPGLRNGESIPAPVGSYPTDSSALPSGTARTATGGSGFNDAPATGHGVWQDELAPGETRFYRIPVDWGQQLVLGAALAGRGSGDGLRMTVFNPARGFVQSADAARPGRALSLATAPVAFGNRTSGRNEIGAMRFSGWHFVRLTRDGDDGGGGTGAARMTLRVAVTGEARPAPPYAGDPVAAGFGVTAADRGDARTGLTARESDRRDLLRSVAFTAFGLGTALLAGLVGWTVLLRRSLARRATPWS</sequence>
<keyword evidence="5" id="KW-1185">Reference proteome</keyword>
<gene>
    <name evidence="4" type="ORF">FQU76_22375</name>
</gene>
<dbReference type="KEGG" id="sqz:FQU76_22375"/>
<dbReference type="OrthoDB" id="4333421at2"/>
<accession>A0A5B8JFY3</accession>
<keyword evidence="2" id="KW-1133">Transmembrane helix</keyword>
<keyword evidence="2" id="KW-0812">Transmembrane</keyword>
<dbReference type="Proteomes" id="UP000320580">
    <property type="component" value="Chromosome"/>
</dbReference>
<keyword evidence="2" id="KW-0472">Membrane</keyword>
<name>A0A5B8JFY3_9ACTN</name>
<feature type="region of interest" description="Disordered" evidence="1">
    <location>
        <begin position="39"/>
        <end position="82"/>
    </location>
</feature>
<dbReference type="AlphaFoldDB" id="A0A5B8JFY3"/>
<dbReference type="EMBL" id="CP042266">
    <property type="protein sequence ID" value="QDY78801.1"/>
    <property type="molecule type" value="Genomic_DNA"/>
</dbReference>
<keyword evidence="3" id="KW-0732">Signal</keyword>
<protein>
    <submittedName>
        <fullName evidence="4">Uncharacterized protein</fullName>
    </submittedName>
</protein>
<feature type="chain" id="PRO_5039260577" evidence="3">
    <location>
        <begin position="34"/>
        <end position="444"/>
    </location>
</feature>
<feature type="signal peptide" evidence="3">
    <location>
        <begin position="1"/>
        <end position="33"/>
    </location>
</feature>
<evidence type="ECO:0000256" key="1">
    <source>
        <dbReference type="SAM" id="MobiDB-lite"/>
    </source>
</evidence>
<evidence type="ECO:0000256" key="3">
    <source>
        <dbReference type="SAM" id="SignalP"/>
    </source>
</evidence>
<evidence type="ECO:0000256" key="2">
    <source>
        <dbReference type="SAM" id="Phobius"/>
    </source>
</evidence>
<proteinExistence type="predicted"/>